<organism evidence="10 11">
    <name type="scientific">Meloidogyne enterolobii</name>
    <name type="common">Root-knot nematode worm</name>
    <name type="synonym">Meloidogyne mayaguensis</name>
    <dbReference type="NCBI Taxonomy" id="390850"/>
    <lineage>
        <taxon>Eukaryota</taxon>
        <taxon>Metazoa</taxon>
        <taxon>Ecdysozoa</taxon>
        <taxon>Nematoda</taxon>
        <taxon>Chromadorea</taxon>
        <taxon>Rhabditida</taxon>
        <taxon>Tylenchina</taxon>
        <taxon>Tylenchomorpha</taxon>
        <taxon>Tylenchoidea</taxon>
        <taxon>Meloidogynidae</taxon>
        <taxon>Meloidogyninae</taxon>
        <taxon>Meloidogyne</taxon>
    </lineage>
</organism>
<dbReference type="FunFam" id="2.10.110.10:FF:000070">
    <property type="entry name" value="Four and a half LIM domains 3"/>
    <property type="match status" value="1"/>
</dbReference>
<dbReference type="PANTHER" id="PTHR24211:SF37">
    <property type="entry name" value="PROTEIN ESPINAS-LIKE PROTEIN"/>
    <property type="match status" value="1"/>
</dbReference>
<dbReference type="SUPFAM" id="SSF57716">
    <property type="entry name" value="Glucocorticoid receptor-like (DNA-binding domain)"/>
    <property type="match status" value="6"/>
</dbReference>
<evidence type="ECO:0000256" key="3">
    <source>
        <dbReference type="ARBA" id="ARBA00022771"/>
    </source>
</evidence>
<evidence type="ECO:0000256" key="6">
    <source>
        <dbReference type="PROSITE-ProRule" id="PRU00125"/>
    </source>
</evidence>
<feature type="compositionally biased region" description="Polar residues" evidence="7">
    <location>
        <begin position="98"/>
        <end position="110"/>
    </location>
</feature>
<evidence type="ECO:0000313" key="10">
    <source>
        <dbReference type="EMBL" id="CAD2160153.1"/>
    </source>
</evidence>
<gene>
    <name evidence="10" type="ORF">MENT_LOCUS14096</name>
</gene>
<protein>
    <submittedName>
        <fullName evidence="10">Uncharacterized protein</fullName>
    </submittedName>
</protein>
<proteinExistence type="predicted"/>
<dbReference type="CDD" id="cd09830">
    <property type="entry name" value="PET_LIMPETin_LIM-9"/>
    <property type="match status" value="1"/>
</dbReference>
<keyword evidence="2" id="KW-0677">Repeat</keyword>
<dbReference type="PROSITE" id="PS50023">
    <property type="entry name" value="LIM_DOMAIN_2"/>
    <property type="match status" value="5"/>
</dbReference>
<accession>A0A6V7UK56</accession>
<dbReference type="FunFam" id="2.10.110.10:FF:000005">
    <property type="entry name" value="Testin isoform 1"/>
    <property type="match status" value="1"/>
</dbReference>
<dbReference type="CDD" id="cd09346">
    <property type="entry name" value="LIM3_FHL"/>
    <property type="match status" value="1"/>
</dbReference>
<dbReference type="EMBL" id="CAJEWN010000078">
    <property type="protein sequence ID" value="CAD2160153.1"/>
    <property type="molecule type" value="Genomic_DNA"/>
</dbReference>
<dbReference type="FunFam" id="2.10.110.10:FF:000081">
    <property type="entry name" value="Uncharacterized protein, isoform A"/>
    <property type="match status" value="1"/>
</dbReference>
<dbReference type="CDD" id="cd09425">
    <property type="entry name" value="LIM4_LIMPETin"/>
    <property type="match status" value="1"/>
</dbReference>
<feature type="compositionally biased region" description="Low complexity" evidence="7">
    <location>
        <begin position="20"/>
        <end position="29"/>
    </location>
</feature>
<feature type="domain" description="LIM zinc-binding" evidence="8">
    <location>
        <begin position="612"/>
        <end position="673"/>
    </location>
</feature>
<feature type="domain" description="LIM zinc-binding" evidence="8">
    <location>
        <begin position="796"/>
        <end position="856"/>
    </location>
</feature>
<dbReference type="CDD" id="cd09417">
    <property type="entry name" value="LIM2_LIMPETin_like"/>
    <property type="match status" value="1"/>
</dbReference>
<feature type="region of interest" description="Disordered" evidence="7">
    <location>
        <begin position="97"/>
        <end position="120"/>
    </location>
</feature>
<comment type="caution">
    <text evidence="10">The sequence shown here is derived from an EMBL/GenBank/DDBJ whole genome shotgun (WGS) entry which is preliminary data.</text>
</comment>
<feature type="region of interest" description="Disordered" evidence="7">
    <location>
        <begin position="138"/>
        <end position="173"/>
    </location>
</feature>
<evidence type="ECO:0000256" key="2">
    <source>
        <dbReference type="ARBA" id="ARBA00022737"/>
    </source>
</evidence>
<evidence type="ECO:0000256" key="7">
    <source>
        <dbReference type="SAM" id="MobiDB-lite"/>
    </source>
</evidence>
<dbReference type="CDD" id="cd09432">
    <property type="entry name" value="LIM6_LIMPETin"/>
    <property type="match status" value="1"/>
</dbReference>
<dbReference type="OrthoDB" id="274660at2759"/>
<dbReference type="InterPro" id="IPR010442">
    <property type="entry name" value="PET_domain"/>
</dbReference>
<dbReference type="Pfam" id="PF06297">
    <property type="entry name" value="PET"/>
    <property type="match status" value="1"/>
</dbReference>
<evidence type="ECO:0000259" key="8">
    <source>
        <dbReference type="PROSITE" id="PS50023"/>
    </source>
</evidence>
<evidence type="ECO:0000259" key="9">
    <source>
        <dbReference type="PROSITE" id="PS51303"/>
    </source>
</evidence>
<dbReference type="GO" id="GO:0008270">
    <property type="term" value="F:zinc ion binding"/>
    <property type="evidence" value="ECO:0007669"/>
    <property type="project" value="UniProtKB-KW"/>
</dbReference>
<name>A0A6V7UK56_MELEN</name>
<dbReference type="Pfam" id="PF00412">
    <property type="entry name" value="LIM"/>
    <property type="match status" value="6"/>
</dbReference>
<dbReference type="Gene3D" id="2.10.110.10">
    <property type="entry name" value="Cysteine Rich Protein"/>
    <property type="match status" value="6"/>
</dbReference>
<keyword evidence="4 6" id="KW-0862">Zinc</keyword>
<sequence>MAMIATIHPYKNENGMSYNQRRTSSSTTSTEREQQPYTSGIFRIEDVTDDPRYADIGNDSNSVLEKEEGALVEYCRSKVVQPSAVINQPPQIVRRPSFSASSVLGTTKNPSENERRGRLQNKTQAIEASILARAAAGFTSQNQQQRSSSRPARFTPLNVRQPTNNISSGNRGRTLGYALQIPSSTPSQHESRKTVTTANNTRWWHPLSKFVTGINSSSSSTSSNTNPNPLPTNHNLTTNRIRSSSTNSGGNNVKSVVSGSGGFVASSSNNNNRAALISTTTKRFDQKMAHVIDVEVGQPCSRMAICNCYGFRPHTWSHCQSLVLCFVFICKCDRSDHEIGGNQALNVYERLGIKPSSAEMAKVLQQQQQQQQRKNNNNENNSNDVNSSSIGSAGHGYAWVPPGIGRLKVEEYMSQLPNHIIPRLNSIGEKNRERQLMIQLPRQDLSIAYCKHLRTPQERRLYEEFVNARNEVALDIGHVNANISKAMECRKCRGVVERNEMAVIAPKLGENTGWHAACFVCNTCEQLLVDLTYCVRDEKVYCERHFAELHKPRCSACDELIFCGEYTKAMNKDWHSDHFCCWQCDGQLTGQRYILRDEHPYCIKCYEEIFSNVCDECQKHIGIDSKDLSYKDKHWHEECFLCSMCKISLVDKPFGSKNERIYCSNCYDQAFATRCDGCGEIFKAGMKKMEYRGKQWHDKCFVCALCKAPIGTRSFIPKNEEVFCAACYEEKFATRCCKCKKVISTGGVTYKNEPWHRECFCCTNCNTSLAGQRFTSKDEKPYCADCYGELFAKRCSACVKPITGIGGAKFISFEDRHWHNDCFVCNQCSISLVGKGFITDGADILCADCAKARLMAANS</sequence>
<dbReference type="FunFam" id="2.10.110.10:FF:000066">
    <property type="entry name" value="Four and a half LIM domains protein"/>
    <property type="match status" value="1"/>
</dbReference>
<feature type="domain" description="LIM zinc-binding" evidence="8">
    <location>
        <begin position="674"/>
        <end position="733"/>
    </location>
</feature>
<dbReference type="InterPro" id="IPR047120">
    <property type="entry name" value="Pk/Esn/Tes"/>
</dbReference>
<dbReference type="PANTHER" id="PTHR24211">
    <property type="entry name" value="LIM DOMAIN-CONTAINING PROTEIN"/>
    <property type="match status" value="1"/>
</dbReference>
<keyword evidence="1 6" id="KW-0479">Metal-binding</keyword>
<feature type="domain" description="LIM zinc-binding" evidence="8">
    <location>
        <begin position="734"/>
        <end position="793"/>
    </location>
</feature>
<dbReference type="InterPro" id="IPR001781">
    <property type="entry name" value="Znf_LIM"/>
</dbReference>
<feature type="domain" description="LIM zinc-binding" evidence="8">
    <location>
        <begin position="487"/>
        <end position="552"/>
    </location>
</feature>
<feature type="compositionally biased region" description="Polar residues" evidence="7">
    <location>
        <begin position="158"/>
        <end position="171"/>
    </location>
</feature>
<dbReference type="CDD" id="cd09421">
    <property type="entry name" value="LIM3_LIMPETin"/>
    <property type="match status" value="1"/>
</dbReference>
<evidence type="ECO:0000256" key="4">
    <source>
        <dbReference type="ARBA" id="ARBA00022833"/>
    </source>
</evidence>
<feature type="compositionally biased region" description="Low complexity" evidence="7">
    <location>
        <begin position="215"/>
        <end position="253"/>
    </location>
</feature>
<dbReference type="PROSITE" id="PS00478">
    <property type="entry name" value="LIM_DOMAIN_1"/>
    <property type="match status" value="3"/>
</dbReference>
<dbReference type="AlphaFoldDB" id="A0A6V7UK56"/>
<evidence type="ECO:0000313" key="11">
    <source>
        <dbReference type="Proteomes" id="UP000580250"/>
    </source>
</evidence>
<feature type="region of interest" description="Disordered" evidence="7">
    <location>
        <begin position="364"/>
        <end position="387"/>
    </location>
</feature>
<dbReference type="PROSITE" id="PS51303">
    <property type="entry name" value="PET"/>
    <property type="match status" value="1"/>
</dbReference>
<reference evidence="10 11" key="1">
    <citation type="submission" date="2020-08" db="EMBL/GenBank/DDBJ databases">
        <authorList>
            <person name="Koutsovoulos G."/>
            <person name="Danchin GJ E."/>
        </authorList>
    </citation>
    <scope>NUCLEOTIDE SEQUENCE [LARGE SCALE GENOMIC DNA]</scope>
</reference>
<dbReference type="Proteomes" id="UP000580250">
    <property type="component" value="Unassembled WGS sequence"/>
</dbReference>
<feature type="region of interest" description="Disordered" evidence="7">
    <location>
        <begin position="214"/>
        <end position="253"/>
    </location>
</feature>
<keyword evidence="5 6" id="KW-0440">LIM domain</keyword>
<feature type="region of interest" description="Disordered" evidence="7">
    <location>
        <begin position="13"/>
        <end position="35"/>
    </location>
</feature>
<feature type="compositionally biased region" description="Low complexity" evidence="7">
    <location>
        <begin position="138"/>
        <end position="150"/>
    </location>
</feature>
<feature type="compositionally biased region" description="Low complexity" evidence="7">
    <location>
        <begin position="365"/>
        <end position="387"/>
    </location>
</feature>
<evidence type="ECO:0000256" key="1">
    <source>
        <dbReference type="ARBA" id="ARBA00022723"/>
    </source>
</evidence>
<keyword evidence="3" id="KW-0863">Zinc-finger</keyword>
<feature type="domain" description="PET" evidence="9">
    <location>
        <begin position="378"/>
        <end position="488"/>
    </location>
</feature>
<dbReference type="SMART" id="SM00132">
    <property type="entry name" value="LIM"/>
    <property type="match status" value="6"/>
</dbReference>
<evidence type="ECO:0000256" key="5">
    <source>
        <dbReference type="ARBA" id="ARBA00023038"/>
    </source>
</evidence>
<dbReference type="FunFam" id="2.10.110.10:FF:000013">
    <property type="entry name" value="Four and a half LIM domains 1"/>
    <property type="match status" value="1"/>
</dbReference>